<name>A0AAD2D1P9_EUPCR</name>
<proteinExistence type="predicted"/>
<organism evidence="1 2">
    <name type="scientific">Euplotes crassus</name>
    <dbReference type="NCBI Taxonomy" id="5936"/>
    <lineage>
        <taxon>Eukaryota</taxon>
        <taxon>Sar</taxon>
        <taxon>Alveolata</taxon>
        <taxon>Ciliophora</taxon>
        <taxon>Intramacronucleata</taxon>
        <taxon>Spirotrichea</taxon>
        <taxon>Hypotrichia</taxon>
        <taxon>Euplotida</taxon>
        <taxon>Euplotidae</taxon>
        <taxon>Moneuplotes</taxon>
    </lineage>
</organism>
<evidence type="ECO:0000313" key="1">
    <source>
        <dbReference type="EMBL" id="CAI2376553.1"/>
    </source>
</evidence>
<dbReference type="AlphaFoldDB" id="A0AAD2D1P9"/>
<accession>A0AAD2D1P9</accession>
<gene>
    <name evidence="1" type="ORF">ECRASSUSDP1_LOCUS17923</name>
</gene>
<dbReference type="EMBL" id="CAMPGE010018115">
    <property type="protein sequence ID" value="CAI2376553.1"/>
    <property type="molecule type" value="Genomic_DNA"/>
</dbReference>
<comment type="caution">
    <text evidence="1">The sequence shown here is derived from an EMBL/GenBank/DDBJ whole genome shotgun (WGS) entry which is preliminary data.</text>
</comment>
<keyword evidence="2" id="KW-1185">Reference proteome</keyword>
<evidence type="ECO:0000313" key="2">
    <source>
        <dbReference type="Proteomes" id="UP001295684"/>
    </source>
</evidence>
<sequence length="258" mass="29890">MGRSNLFKEDQLKIHKKELKNMKKCFLAQKDKFRAMAHDGLSLHIFVPSYQDTTTTKIAFYNSHELKIFSRLEPLSGAHMQGSIEAWIVTKKHAQKLKKFLNKMNFKIENLHLYQSPDIMYSKLNLPMVGVLKILPKITKIFKMEGFILLGKNLALILSNMQTCQKLCFQCCILDCIFQKHNIQGESNLKVLEISWCKQFASKLFGAPWTNFTNLLLMITNSSLVNSLNHLNFHPIPDPRLHKRVFKENGIAHLLDPY</sequence>
<reference evidence="1" key="1">
    <citation type="submission" date="2023-07" db="EMBL/GenBank/DDBJ databases">
        <authorList>
            <consortium name="AG Swart"/>
            <person name="Singh M."/>
            <person name="Singh A."/>
            <person name="Seah K."/>
            <person name="Emmerich C."/>
        </authorList>
    </citation>
    <scope>NUCLEOTIDE SEQUENCE</scope>
    <source>
        <strain evidence="1">DP1</strain>
    </source>
</reference>
<protein>
    <submittedName>
        <fullName evidence="1">Uncharacterized protein</fullName>
    </submittedName>
</protein>
<dbReference type="Proteomes" id="UP001295684">
    <property type="component" value="Unassembled WGS sequence"/>
</dbReference>